<sequence>EKVIRDCGFPIPVSPHALRHSFATHLLDAGADLRVVQELLGHESLSTTQKYTHVSIDKLMETYDKAHPRS</sequence>
<keyword evidence="2" id="KW-0233">DNA recombination</keyword>
<proteinExistence type="predicted"/>
<feature type="non-terminal residue" evidence="4">
    <location>
        <position position="1"/>
    </location>
</feature>
<keyword evidence="1" id="KW-0238">DNA-binding</keyword>
<dbReference type="PANTHER" id="PTHR30349:SF41">
    <property type="entry name" value="INTEGRASE_RECOMBINASE PROTEIN MJ0367-RELATED"/>
    <property type="match status" value="1"/>
</dbReference>
<dbReference type="GO" id="GO:0006310">
    <property type="term" value="P:DNA recombination"/>
    <property type="evidence" value="ECO:0007669"/>
    <property type="project" value="UniProtKB-KW"/>
</dbReference>
<evidence type="ECO:0000256" key="1">
    <source>
        <dbReference type="ARBA" id="ARBA00023125"/>
    </source>
</evidence>
<dbReference type="InterPro" id="IPR050090">
    <property type="entry name" value="Tyrosine_recombinase_XerCD"/>
</dbReference>
<evidence type="ECO:0000259" key="3">
    <source>
        <dbReference type="PROSITE" id="PS51898"/>
    </source>
</evidence>
<dbReference type="Pfam" id="PF00589">
    <property type="entry name" value="Phage_integrase"/>
    <property type="match status" value="1"/>
</dbReference>
<dbReference type="PROSITE" id="PS51898">
    <property type="entry name" value="TYR_RECOMBINASE"/>
    <property type="match status" value="1"/>
</dbReference>
<evidence type="ECO:0000313" key="4">
    <source>
        <dbReference type="EMBL" id="KKL25192.1"/>
    </source>
</evidence>
<dbReference type="EMBL" id="LAZR01036306">
    <property type="protein sequence ID" value="KKL25192.1"/>
    <property type="molecule type" value="Genomic_DNA"/>
</dbReference>
<dbReference type="PANTHER" id="PTHR30349">
    <property type="entry name" value="PHAGE INTEGRASE-RELATED"/>
    <property type="match status" value="1"/>
</dbReference>
<name>A0A0F9CFI3_9ZZZZ</name>
<gene>
    <name evidence="4" type="ORF">LCGC14_2407760</name>
</gene>
<dbReference type="GO" id="GO:0003677">
    <property type="term" value="F:DNA binding"/>
    <property type="evidence" value="ECO:0007669"/>
    <property type="project" value="UniProtKB-KW"/>
</dbReference>
<evidence type="ECO:0000256" key="2">
    <source>
        <dbReference type="ARBA" id="ARBA00023172"/>
    </source>
</evidence>
<dbReference type="SUPFAM" id="SSF56349">
    <property type="entry name" value="DNA breaking-rejoining enzymes"/>
    <property type="match status" value="1"/>
</dbReference>
<dbReference type="InterPro" id="IPR011010">
    <property type="entry name" value="DNA_brk_join_enz"/>
</dbReference>
<reference evidence="4" key="1">
    <citation type="journal article" date="2015" name="Nature">
        <title>Complex archaea that bridge the gap between prokaryotes and eukaryotes.</title>
        <authorList>
            <person name="Spang A."/>
            <person name="Saw J.H."/>
            <person name="Jorgensen S.L."/>
            <person name="Zaremba-Niedzwiedzka K."/>
            <person name="Martijn J."/>
            <person name="Lind A.E."/>
            <person name="van Eijk R."/>
            <person name="Schleper C."/>
            <person name="Guy L."/>
            <person name="Ettema T.J."/>
        </authorList>
    </citation>
    <scope>NUCLEOTIDE SEQUENCE</scope>
</reference>
<dbReference type="InterPro" id="IPR002104">
    <property type="entry name" value="Integrase_catalytic"/>
</dbReference>
<organism evidence="4">
    <name type="scientific">marine sediment metagenome</name>
    <dbReference type="NCBI Taxonomy" id="412755"/>
    <lineage>
        <taxon>unclassified sequences</taxon>
        <taxon>metagenomes</taxon>
        <taxon>ecological metagenomes</taxon>
    </lineage>
</organism>
<feature type="domain" description="Tyr recombinase" evidence="3">
    <location>
        <begin position="1"/>
        <end position="64"/>
    </location>
</feature>
<dbReference type="Gene3D" id="1.10.443.10">
    <property type="entry name" value="Intergrase catalytic core"/>
    <property type="match status" value="1"/>
</dbReference>
<comment type="caution">
    <text evidence="4">The sequence shown here is derived from an EMBL/GenBank/DDBJ whole genome shotgun (WGS) entry which is preliminary data.</text>
</comment>
<dbReference type="GO" id="GO:0015074">
    <property type="term" value="P:DNA integration"/>
    <property type="evidence" value="ECO:0007669"/>
    <property type="project" value="InterPro"/>
</dbReference>
<dbReference type="InterPro" id="IPR013762">
    <property type="entry name" value="Integrase-like_cat_sf"/>
</dbReference>
<dbReference type="AlphaFoldDB" id="A0A0F9CFI3"/>
<accession>A0A0F9CFI3</accession>
<protein>
    <recommendedName>
        <fullName evidence="3">Tyr recombinase domain-containing protein</fullName>
    </recommendedName>
</protein>